<feature type="region of interest" description="Disordered" evidence="6">
    <location>
        <begin position="60"/>
        <end position="99"/>
    </location>
</feature>
<feature type="compositionally biased region" description="Polar residues" evidence="6">
    <location>
        <begin position="1215"/>
        <end position="1232"/>
    </location>
</feature>
<accession>A0A9E7FEI0</accession>
<dbReference type="Pfam" id="PF11573">
    <property type="entry name" value="Med23"/>
    <property type="match status" value="1"/>
</dbReference>
<dbReference type="GO" id="GO:0005667">
    <property type="term" value="C:transcription regulator complex"/>
    <property type="evidence" value="ECO:0007669"/>
    <property type="project" value="TreeGrafter"/>
</dbReference>
<dbReference type="EMBL" id="CP097505">
    <property type="protein sequence ID" value="URD92712.1"/>
    <property type="molecule type" value="Genomic_DNA"/>
</dbReference>
<dbReference type="PANTHER" id="PTHR12691:SF10">
    <property type="entry name" value="MEDIATOR OF RNA POLYMERASE II TRANSCRIPTION SUBUNIT 23"/>
    <property type="match status" value="1"/>
</dbReference>
<evidence type="ECO:0000256" key="2">
    <source>
        <dbReference type="ARBA" id="ARBA00010222"/>
    </source>
</evidence>
<evidence type="ECO:0000256" key="6">
    <source>
        <dbReference type="SAM" id="MobiDB-lite"/>
    </source>
</evidence>
<evidence type="ECO:0000313" key="9">
    <source>
        <dbReference type="Proteomes" id="UP001055439"/>
    </source>
</evidence>
<dbReference type="PANTHER" id="PTHR12691">
    <property type="entry name" value="MEDIATOR OF RNA POLYMERASE II TRANSCRIPTION SUBUNIT 23"/>
    <property type="match status" value="1"/>
</dbReference>
<evidence type="ECO:0000259" key="7">
    <source>
        <dbReference type="Pfam" id="PF04194"/>
    </source>
</evidence>
<keyword evidence="4" id="KW-0804">Transcription</keyword>
<dbReference type="InterPro" id="IPR007320">
    <property type="entry name" value="PDCD2_C"/>
</dbReference>
<keyword evidence="9" id="KW-1185">Reference proteome</keyword>
<evidence type="ECO:0000256" key="1">
    <source>
        <dbReference type="ARBA" id="ARBA00004123"/>
    </source>
</evidence>
<feature type="compositionally biased region" description="Polar residues" evidence="6">
    <location>
        <begin position="271"/>
        <end position="286"/>
    </location>
</feature>
<name>A0A9E7FEI0_9LILI</name>
<gene>
    <name evidence="8" type="ORF">MUK42_00563</name>
</gene>
<feature type="region of interest" description="Disordered" evidence="6">
    <location>
        <begin position="240"/>
        <end position="286"/>
    </location>
</feature>
<dbReference type="InterPro" id="IPR021629">
    <property type="entry name" value="Mediator_Med23"/>
</dbReference>
<proteinExistence type="inferred from homology"/>
<feature type="compositionally biased region" description="Polar residues" evidence="6">
    <location>
        <begin position="249"/>
        <end position="261"/>
    </location>
</feature>
<dbReference type="GO" id="GO:0016592">
    <property type="term" value="C:mediator complex"/>
    <property type="evidence" value="ECO:0007669"/>
    <property type="project" value="TreeGrafter"/>
</dbReference>
<feature type="domain" description="Programmed cell death protein 2 C-terminal" evidence="7">
    <location>
        <begin position="1653"/>
        <end position="1727"/>
    </location>
</feature>
<comment type="similarity">
    <text evidence="2">Belongs to the Mediator complex subunit 23 family.</text>
</comment>
<dbReference type="GO" id="GO:0006357">
    <property type="term" value="P:regulation of transcription by RNA polymerase II"/>
    <property type="evidence" value="ECO:0007669"/>
    <property type="project" value="TreeGrafter"/>
</dbReference>
<keyword evidence="3" id="KW-0805">Transcription regulation</keyword>
<evidence type="ECO:0000256" key="3">
    <source>
        <dbReference type="ARBA" id="ARBA00023015"/>
    </source>
</evidence>
<dbReference type="Pfam" id="PF04194">
    <property type="entry name" value="PDCD2_C"/>
    <property type="match status" value="1"/>
</dbReference>
<sequence>MTRPISSPQSPPFPAHFVFLHSSSCLLAKALGCDKRNTKRSENGNLRFVPCDGCDRGAVRRISGDEPPLNPSKWRPTSGPRGLSSSTPPESLSIDGLSPSDETFCLQRNGRQRSEDRSPEASLADCVAYVYVRNKLQKRVTAPHGELPPRDEQFILDFEQLQGQFPDPEQLRTATETVIMSLVVQCSSHVPQSEFLLFAIRSLCSIGYLKWDTFLLSLLSAVSAAEATLAQGTPATPASPLATIHGVSSPAQSATDQSAGATLSPVKPSELSGSGHQSITRSGQMTRGTTMGSLRQFSCKIILAGLEFSLKPITHAEILSQMVNWLVNWDQKPVGSDDSDDKKAWKPERPVHEWMHTCLDVVWRLVDEDKCRIPFYELLRSNLQFMDNIPDDEAMFGIILEIHRRRDMVAMHMQMLDQHLHCPTFATHRNDMYKYFIPWLVAIFSIICQVETTKKIISFHKEEKNIDPNNVSPQSILLDFISSSQTLRIWSFNSSIREYLNNDQLQKGKQIDEWWKQVTKVSGDRMMDFTSLDDRSMGMFWVLSFTMAQPACEAVMNWFTSAGVTDISQGPNVQSNDRMMMMRETFPLSMTLLSGLSINLCLKLVFQLEETIFLGQAIPSIAMVETYVRLLLIAPHSLFRPHFTIEKVLKKSREGNSDGGGGGGEEEVTSKKRKEATKEEEEYHGKSKALMYDVTKIISMIKGKRGEHRLFRLAENLCMNLILSIRDFFLVKKEIKGPTDFTETLNRITIISLAITIKTRGVAEVEHTLYLQPLLEQIMATSQHTWSQKTLRYFPPTIREFLMGRMDKRGHTIQAWQQAESTVINQCTQLLSPSADPTYVMTYLSHSFPQHRQYLCAGAWMLMNGQPESINSTNLGRVLRELSPEEVTSNIYTMVDVLLHHIQIELQHGHPAQDLLSKAIANFSFFIWTHELLPLDILLLALIDRDDDPYALRIVISLLDKPELQQRIRVFCTNHSSEHWAHNQPPKRVELQKALGNHLSWKDRYPTFFDDIAARLIPVIPLIVYRLIENDATDIADRVLSSYTQLLAFHPLRFSFVRDTLAYFYGHLPNKLVLRILKVLDLSKISFSESFPQYMGSSNSVGCPQEYFANLLLGLVNNVIPSLNSKAKSGYTGDPCSNFGRPAANRSQATSINCSDGQKAFYQNQDPGTYTQLVLETAAIEILSLPASASQVVASLVQIVVHIQPTLIQSGNGLQSMSHGQNAGLPTSPSGASTESMTTSRSTTSTTWVNANNFVSKSGYSCQQLSCLMIQACGLLLAQLPPEFHMQLYSEASRIIKDCWWLVDSKKSLKELDSAVGYALLDSTWASQDNTSTAIGNIVALLHSFFSNLPHEWLESTHTIIKHLRPLNSVAMLRIAFRIMGPLLPRLAFARPLFIKTLALLFNVMADVFGKNSQPAVHAEASDIRDLIDFLHHAVMYEGQGGPVQNTTDEIELEEADDGDEVEEVEEYVTLGLVQKPKNSNFLLRHLFSSKAGDFPAWLDPVDQPSERSRRCGFCKEPLQFLLQINAPISEKKSTFHHMLHVFMCPSISCLLQDQHEQWKHRKDNPRKLHFALGVAHGKGRKFAVGVGGHVSILRNISTLWPEYEIIIERESAFDKETSEDNSCATTLVPKYMKTDDTYQFLLDKFEADENKRYWASFEERMSKCPNQVLRYCRDVVAKPLWPLSIGHPTVDNIKKCNLCFEFQIMPRLLYYFGVRNDPGALDWGTINEFSLMQIEYKPQSGFHKGSVIS</sequence>
<dbReference type="Proteomes" id="UP001055439">
    <property type="component" value="Chromosome 3"/>
</dbReference>
<keyword evidence="5" id="KW-0539">Nucleus</keyword>
<protein>
    <submittedName>
        <fullName evidence="8">Mediator complex subunit 23</fullName>
    </submittedName>
</protein>
<dbReference type="GO" id="GO:0005737">
    <property type="term" value="C:cytoplasm"/>
    <property type="evidence" value="ECO:0007669"/>
    <property type="project" value="InterPro"/>
</dbReference>
<evidence type="ECO:0000256" key="4">
    <source>
        <dbReference type="ARBA" id="ARBA00023163"/>
    </source>
</evidence>
<evidence type="ECO:0000313" key="8">
    <source>
        <dbReference type="EMBL" id="URD92712.1"/>
    </source>
</evidence>
<feature type="region of interest" description="Disordered" evidence="6">
    <location>
        <begin position="1215"/>
        <end position="1241"/>
    </location>
</feature>
<dbReference type="GO" id="GO:0010628">
    <property type="term" value="P:positive regulation of gene expression"/>
    <property type="evidence" value="ECO:0007669"/>
    <property type="project" value="TreeGrafter"/>
</dbReference>
<dbReference type="OrthoDB" id="9982951at2759"/>
<comment type="subcellular location">
    <subcellularLocation>
        <location evidence="1">Nucleus</location>
    </subcellularLocation>
</comment>
<evidence type="ECO:0000256" key="5">
    <source>
        <dbReference type="ARBA" id="ARBA00023242"/>
    </source>
</evidence>
<organism evidence="8 9">
    <name type="scientific">Musa troglodytarum</name>
    <name type="common">fe'i banana</name>
    <dbReference type="NCBI Taxonomy" id="320322"/>
    <lineage>
        <taxon>Eukaryota</taxon>
        <taxon>Viridiplantae</taxon>
        <taxon>Streptophyta</taxon>
        <taxon>Embryophyta</taxon>
        <taxon>Tracheophyta</taxon>
        <taxon>Spermatophyta</taxon>
        <taxon>Magnoliopsida</taxon>
        <taxon>Liliopsida</taxon>
        <taxon>Zingiberales</taxon>
        <taxon>Musaceae</taxon>
        <taxon>Musa</taxon>
    </lineage>
</organism>
<feature type="region of interest" description="Disordered" evidence="6">
    <location>
        <begin position="652"/>
        <end position="682"/>
    </location>
</feature>
<reference evidence="8" key="1">
    <citation type="submission" date="2022-05" db="EMBL/GenBank/DDBJ databases">
        <title>The Musa troglodytarum L. genome provides insights into the mechanism of non-climacteric behaviour and enrichment of carotenoids.</title>
        <authorList>
            <person name="Wang J."/>
        </authorList>
    </citation>
    <scope>NUCLEOTIDE SEQUENCE</scope>
    <source>
        <tissue evidence="8">Leaf</tissue>
    </source>
</reference>